<accession>A0AAD7JYT2</accession>
<gene>
    <name evidence="2" type="ORF">DFH07DRAFT_732410</name>
</gene>
<keyword evidence="3" id="KW-1185">Reference proteome</keyword>
<feature type="region of interest" description="Disordered" evidence="1">
    <location>
        <begin position="313"/>
        <end position="348"/>
    </location>
</feature>
<evidence type="ECO:0000313" key="3">
    <source>
        <dbReference type="Proteomes" id="UP001215280"/>
    </source>
</evidence>
<organism evidence="2 3">
    <name type="scientific">Mycena maculata</name>
    <dbReference type="NCBI Taxonomy" id="230809"/>
    <lineage>
        <taxon>Eukaryota</taxon>
        <taxon>Fungi</taxon>
        <taxon>Dikarya</taxon>
        <taxon>Basidiomycota</taxon>
        <taxon>Agaricomycotina</taxon>
        <taxon>Agaricomycetes</taxon>
        <taxon>Agaricomycetidae</taxon>
        <taxon>Agaricales</taxon>
        <taxon>Marasmiineae</taxon>
        <taxon>Mycenaceae</taxon>
        <taxon>Mycena</taxon>
    </lineage>
</organism>
<dbReference type="Proteomes" id="UP001215280">
    <property type="component" value="Unassembled WGS sequence"/>
</dbReference>
<evidence type="ECO:0000256" key="1">
    <source>
        <dbReference type="SAM" id="MobiDB-lite"/>
    </source>
</evidence>
<comment type="caution">
    <text evidence="2">The sequence shown here is derived from an EMBL/GenBank/DDBJ whole genome shotgun (WGS) entry which is preliminary data.</text>
</comment>
<evidence type="ECO:0000313" key="2">
    <source>
        <dbReference type="EMBL" id="KAJ7774629.1"/>
    </source>
</evidence>
<proteinExistence type="predicted"/>
<protein>
    <submittedName>
        <fullName evidence="2">Uncharacterized protein</fullName>
    </submittedName>
</protein>
<sequence>RDSGVEVRGFRITVPIIKEHLLDNGVPLRTVHTFLNPKDRQHVMTVFSLMRAIWTLPDAPAGSSPLYVRACKALQIFGKLAYSLVMLYISVDMDLNEQLTNLSAAAHLLLDLYVHNNARTRFMPTQTFLNLMIMIKNVYFCVAKTKVDIPEGKFWLILLGTDRLEVFFGLIRTAVGTDSNVDLLQLASRGSGLCEVAAILALHPEWDCSPRCLTLPAVRETGVTLDSKIDHINPASWKGNTDVNRVTPLTSWIQGRHRIENFLPQTHAVFEKMLRDPRVDIFAPFRTSLVEKYDEEDIDEAYSCRQWADEFEALPPQTRPPLSTELPEDASPEPSYSGDNDLEDAMGVEEPRGGFDSHIEINGTQLSKAKALRLAMAGLTGPRASTDRTRRVASIPCHRADGIYDTEPQILGEACLRIDNPVCALVRCEENLFLAVQSVLSIICAWVLRLTMNSALTS</sequence>
<dbReference type="EMBL" id="JARJLG010000015">
    <property type="protein sequence ID" value="KAJ7774629.1"/>
    <property type="molecule type" value="Genomic_DNA"/>
</dbReference>
<feature type="non-terminal residue" evidence="2">
    <location>
        <position position="1"/>
    </location>
</feature>
<reference evidence="2" key="1">
    <citation type="submission" date="2023-03" db="EMBL/GenBank/DDBJ databases">
        <title>Massive genome expansion in bonnet fungi (Mycena s.s.) driven by repeated elements and novel gene families across ecological guilds.</title>
        <authorList>
            <consortium name="Lawrence Berkeley National Laboratory"/>
            <person name="Harder C.B."/>
            <person name="Miyauchi S."/>
            <person name="Viragh M."/>
            <person name="Kuo A."/>
            <person name="Thoen E."/>
            <person name="Andreopoulos B."/>
            <person name="Lu D."/>
            <person name="Skrede I."/>
            <person name="Drula E."/>
            <person name="Henrissat B."/>
            <person name="Morin E."/>
            <person name="Kohler A."/>
            <person name="Barry K."/>
            <person name="LaButti K."/>
            <person name="Morin E."/>
            <person name="Salamov A."/>
            <person name="Lipzen A."/>
            <person name="Mereny Z."/>
            <person name="Hegedus B."/>
            <person name="Baldrian P."/>
            <person name="Stursova M."/>
            <person name="Weitz H."/>
            <person name="Taylor A."/>
            <person name="Grigoriev I.V."/>
            <person name="Nagy L.G."/>
            <person name="Martin F."/>
            <person name="Kauserud H."/>
        </authorList>
    </citation>
    <scope>NUCLEOTIDE SEQUENCE</scope>
    <source>
        <strain evidence="2">CBHHK188m</strain>
    </source>
</reference>
<name>A0AAD7JYT2_9AGAR</name>
<dbReference type="AlphaFoldDB" id="A0AAD7JYT2"/>